<keyword evidence="8" id="KW-1185">Reference proteome</keyword>
<dbReference type="CDD" id="cd09008">
    <property type="entry name" value="MTAN"/>
    <property type="match status" value="1"/>
</dbReference>
<evidence type="ECO:0000313" key="8">
    <source>
        <dbReference type="Proteomes" id="UP000199306"/>
    </source>
</evidence>
<dbReference type="InterPro" id="IPR000845">
    <property type="entry name" value="Nucleoside_phosphorylase_d"/>
</dbReference>
<evidence type="ECO:0000256" key="2">
    <source>
        <dbReference type="ARBA" id="ARBA00011974"/>
    </source>
</evidence>
<dbReference type="EC" id="3.2.2.9" evidence="2"/>
<evidence type="ECO:0000259" key="6">
    <source>
        <dbReference type="Pfam" id="PF01048"/>
    </source>
</evidence>
<keyword evidence="5" id="KW-0486">Methionine biosynthesis</keyword>
<dbReference type="SUPFAM" id="SSF53167">
    <property type="entry name" value="Purine and uridine phosphorylases"/>
    <property type="match status" value="1"/>
</dbReference>
<dbReference type="PANTHER" id="PTHR46832">
    <property type="entry name" value="5'-METHYLTHIOADENOSINE/S-ADENOSYLHOMOCYSTEINE NUCLEOSIDASE"/>
    <property type="match status" value="1"/>
</dbReference>
<dbReference type="GO" id="GO:0009164">
    <property type="term" value="P:nucleoside catabolic process"/>
    <property type="evidence" value="ECO:0007669"/>
    <property type="project" value="InterPro"/>
</dbReference>
<evidence type="ECO:0000256" key="1">
    <source>
        <dbReference type="ARBA" id="ARBA00004945"/>
    </source>
</evidence>
<dbReference type="AlphaFoldDB" id="A0A1I5P401"/>
<name>A0A1I5P401_9BACT</name>
<feature type="domain" description="Nucleoside phosphorylase" evidence="6">
    <location>
        <begin position="28"/>
        <end position="266"/>
    </location>
</feature>
<dbReference type="GO" id="GO:0008782">
    <property type="term" value="F:adenosylhomocysteine nucleosidase activity"/>
    <property type="evidence" value="ECO:0007669"/>
    <property type="project" value="UniProtKB-EC"/>
</dbReference>
<gene>
    <name evidence="7" type="ORF">SAMN04515674_102266</name>
</gene>
<dbReference type="PANTHER" id="PTHR46832:SF1">
    <property type="entry name" value="5'-METHYLTHIOADENOSINE_S-ADENOSYLHOMOCYSTEINE NUCLEOSIDASE"/>
    <property type="match status" value="1"/>
</dbReference>
<dbReference type="NCBIfam" id="NF004079">
    <property type="entry name" value="PRK05584.1"/>
    <property type="match status" value="1"/>
</dbReference>
<reference evidence="7 8" key="1">
    <citation type="submission" date="2016-10" db="EMBL/GenBank/DDBJ databases">
        <authorList>
            <person name="de Groot N.N."/>
        </authorList>
    </citation>
    <scope>NUCLEOTIDE SEQUENCE [LARGE SCALE GENOMIC DNA]</scope>
    <source>
        <strain evidence="8">E92,LMG 26720,CCM 7988</strain>
    </source>
</reference>
<proteinExistence type="predicted"/>
<dbReference type="UniPathway" id="UPA00904">
    <property type="reaction ID" value="UER00871"/>
</dbReference>
<organism evidence="7 8">
    <name type="scientific">Pseudarcicella hirudinis</name>
    <dbReference type="NCBI Taxonomy" id="1079859"/>
    <lineage>
        <taxon>Bacteria</taxon>
        <taxon>Pseudomonadati</taxon>
        <taxon>Bacteroidota</taxon>
        <taxon>Cytophagia</taxon>
        <taxon>Cytophagales</taxon>
        <taxon>Flectobacillaceae</taxon>
        <taxon>Pseudarcicella</taxon>
    </lineage>
</organism>
<accession>A0A1I5P401</accession>
<dbReference type="Proteomes" id="UP000199306">
    <property type="component" value="Unassembled WGS sequence"/>
</dbReference>
<keyword evidence="3" id="KW-0028">Amino-acid biosynthesis</keyword>
<sequence>MKNRFLLFFCLFLFRLHDTPAQIKEPGIAIVGAFRDEVELLISKIEDKQVYNIRGISFFTGKLGGKSVVLVKSGVGKVNAAMTMTLLLEKFNPQQVIFSGVAGGLNPGLAPADIVIAEKTALYDFGKLSNDTFTYWSTSHPETRVENPLFFPADSVLLKYAKIAATKVALKGIETNLKPKIIGGIVVTGDMFVASSAKKHILVKDLKADATEMEGAAIAQVCYEMKIACLIIRSLSDSADENAHLDFNKFKAIAAENSANLIIETLRLL</sequence>
<dbReference type="Gene3D" id="3.40.50.1580">
    <property type="entry name" value="Nucleoside phosphorylase domain"/>
    <property type="match status" value="1"/>
</dbReference>
<dbReference type="NCBIfam" id="TIGR01704">
    <property type="entry name" value="MTA_SAH-Nsdase"/>
    <property type="match status" value="1"/>
</dbReference>
<comment type="pathway">
    <text evidence="1">Amino-acid biosynthesis; L-methionine biosynthesis via salvage pathway; S-methyl-5-thio-alpha-D-ribose 1-phosphate from S-methyl-5'-thioadenosine (hydrolase route): step 1/2.</text>
</comment>
<dbReference type="GO" id="GO:0019284">
    <property type="term" value="P:L-methionine salvage from S-adenosylmethionine"/>
    <property type="evidence" value="ECO:0007669"/>
    <property type="project" value="TreeGrafter"/>
</dbReference>
<dbReference type="RefSeq" id="WP_092012783.1">
    <property type="nucleotide sequence ID" value="NZ_FOXH01000002.1"/>
</dbReference>
<evidence type="ECO:0000256" key="5">
    <source>
        <dbReference type="ARBA" id="ARBA00023167"/>
    </source>
</evidence>
<dbReference type="Pfam" id="PF01048">
    <property type="entry name" value="PNP_UDP_1"/>
    <property type="match status" value="1"/>
</dbReference>
<evidence type="ECO:0000313" key="7">
    <source>
        <dbReference type="EMBL" id="SFP28782.1"/>
    </source>
</evidence>
<dbReference type="GO" id="GO:0005829">
    <property type="term" value="C:cytosol"/>
    <property type="evidence" value="ECO:0007669"/>
    <property type="project" value="TreeGrafter"/>
</dbReference>
<dbReference type="EMBL" id="FOXH01000002">
    <property type="protein sequence ID" value="SFP28782.1"/>
    <property type="molecule type" value="Genomic_DNA"/>
</dbReference>
<protein>
    <recommendedName>
        <fullName evidence="2">adenosylhomocysteine nucleosidase</fullName>
        <ecNumber evidence="2">3.2.2.9</ecNumber>
    </recommendedName>
</protein>
<evidence type="ECO:0000256" key="4">
    <source>
        <dbReference type="ARBA" id="ARBA00022801"/>
    </source>
</evidence>
<dbReference type="STRING" id="1079859.SAMN04515674_102266"/>
<dbReference type="InterPro" id="IPR010049">
    <property type="entry name" value="MTA_SAH_Nsdase"/>
</dbReference>
<keyword evidence="4" id="KW-0378">Hydrolase</keyword>
<dbReference type="OrthoDB" id="9792278at2"/>
<evidence type="ECO:0000256" key="3">
    <source>
        <dbReference type="ARBA" id="ARBA00022605"/>
    </source>
</evidence>
<dbReference type="GO" id="GO:0008930">
    <property type="term" value="F:methylthioadenosine nucleosidase activity"/>
    <property type="evidence" value="ECO:0007669"/>
    <property type="project" value="InterPro"/>
</dbReference>
<dbReference type="InterPro" id="IPR035994">
    <property type="entry name" value="Nucleoside_phosphorylase_sf"/>
</dbReference>
<dbReference type="GO" id="GO:0019509">
    <property type="term" value="P:L-methionine salvage from methylthioadenosine"/>
    <property type="evidence" value="ECO:0007669"/>
    <property type="project" value="UniProtKB-UniPathway"/>
</dbReference>